<dbReference type="AlphaFoldDB" id="A0A484KQE8"/>
<dbReference type="OrthoDB" id="1751090at2759"/>
<evidence type="ECO:0000313" key="2">
    <source>
        <dbReference type="EMBL" id="VFQ64272.1"/>
    </source>
</evidence>
<dbReference type="PANTHER" id="PTHR34222:SF28">
    <property type="entry name" value="CCHC-TYPE DOMAIN-CONTAINING PROTEIN"/>
    <property type="match status" value="1"/>
</dbReference>
<feature type="region of interest" description="Disordered" evidence="1">
    <location>
        <begin position="145"/>
        <end position="170"/>
    </location>
</feature>
<name>A0A484KQE8_9ASTE</name>
<feature type="compositionally biased region" description="Low complexity" evidence="1">
    <location>
        <begin position="145"/>
        <end position="161"/>
    </location>
</feature>
<reference evidence="2 3" key="1">
    <citation type="submission" date="2018-04" db="EMBL/GenBank/DDBJ databases">
        <authorList>
            <person name="Vogel A."/>
        </authorList>
    </citation>
    <scope>NUCLEOTIDE SEQUENCE [LARGE SCALE GENOMIC DNA]</scope>
</reference>
<accession>A0A484KQE8</accession>
<dbReference type="Proteomes" id="UP000595140">
    <property type="component" value="Unassembled WGS sequence"/>
</dbReference>
<sequence length="263" mass="28038">MRARIDRDKTVDFLLGLDDEQFGNIRSQNICTEPVPDLDRVYFLVTQEERHRHIVRTRDDRTDFVAFAARSDKRPPVPNRSCSHCGRTNHSVDTCFELISFPAQYARGGGRGRGSGPTGRGVRRPAAVVLLGTAAPLTPLPAVGSRSRAVAGGPPAAVHASVSDSSGNLSDQMSRLMSMLEASASHVYTVDFVAPPTPVTTAVPAPQPLVQSPVTPTVLVTTQQPAQQPSTSPSPSPSLSPSSASTPVPSDDDDTPIFLQLHS</sequence>
<keyword evidence="3" id="KW-1185">Reference proteome</keyword>
<proteinExistence type="predicted"/>
<gene>
    <name evidence="2" type="ORF">CCAM_LOCUS6048</name>
</gene>
<dbReference type="EMBL" id="OOIL02000382">
    <property type="protein sequence ID" value="VFQ64272.1"/>
    <property type="molecule type" value="Genomic_DNA"/>
</dbReference>
<dbReference type="PANTHER" id="PTHR34222">
    <property type="entry name" value="GAG_PRE-INTEGRS DOMAIN-CONTAINING PROTEIN"/>
    <property type="match status" value="1"/>
</dbReference>
<organism evidence="2 3">
    <name type="scientific">Cuscuta campestris</name>
    <dbReference type="NCBI Taxonomy" id="132261"/>
    <lineage>
        <taxon>Eukaryota</taxon>
        <taxon>Viridiplantae</taxon>
        <taxon>Streptophyta</taxon>
        <taxon>Embryophyta</taxon>
        <taxon>Tracheophyta</taxon>
        <taxon>Spermatophyta</taxon>
        <taxon>Magnoliopsida</taxon>
        <taxon>eudicotyledons</taxon>
        <taxon>Gunneridae</taxon>
        <taxon>Pentapetalae</taxon>
        <taxon>asterids</taxon>
        <taxon>lamiids</taxon>
        <taxon>Solanales</taxon>
        <taxon>Convolvulaceae</taxon>
        <taxon>Cuscuteae</taxon>
        <taxon>Cuscuta</taxon>
        <taxon>Cuscuta subgen. Grammica</taxon>
        <taxon>Cuscuta sect. Cleistogrammica</taxon>
    </lineage>
</organism>
<evidence type="ECO:0000256" key="1">
    <source>
        <dbReference type="SAM" id="MobiDB-lite"/>
    </source>
</evidence>
<evidence type="ECO:0000313" key="3">
    <source>
        <dbReference type="Proteomes" id="UP000595140"/>
    </source>
</evidence>
<feature type="compositionally biased region" description="Low complexity" evidence="1">
    <location>
        <begin position="239"/>
        <end position="249"/>
    </location>
</feature>
<feature type="region of interest" description="Disordered" evidence="1">
    <location>
        <begin position="209"/>
        <end position="263"/>
    </location>
</feature>
<protein>
    <submittedName>
        <fullName evidence="2">Uncharacterized protein</fullName>
    </submittedName>
</protein>
<feature type="compositionally biased region" description="Low complexity" evidence="1">
    <location>
        <begin position="209"/>
        <end position="231"/>
    </location>
</feature>